<organism evidence="2 3">
    <name type="scientific">Portunus trituberculatus</name>
    <name type="common">Swimming crab</name>
    <name type="synonym">Neptunus trituberculatus</name>
    <dbReference type="NCBI Taxonomy" id="210409"/>
    <lineage>
        <taxon>Eukaryota</taxon>
        <taxon>Metazoa</taxon>
        <taxon>Ecdysozoa</taxon>
        <taxon>Arthropoda</taxon>
        <taxon>Crustacea</taxon>
        <taxon>Multicrustacea</taxon>
        <taxon>Malacostraca</taxon>
        <taxon>Eumalacostraca</taxon>
        <taxon>Eucarida</taxon>
        <taxon>Decapoda</taxon>
        <taxon>Pleocyemata</taxon>
        <taxon>Brachyura</taxon>
        <taxon>Eubrachyura</taxon>
        <taxon>Portunoidea</taxon>
        <taxon>Portunidae</taxon>
        <taxon>Portuninae</taxon>
        <taxon>Portunus</taxon>
    </lineage>
</organism>
<comment type="caution">
    <text evidence="2">The sequence shown here is derived from an EMBL/GenBank/DDBJ whole genome shotgun (WGS) entry which is preliminary data.</text>
</comment>
<keyword evidence="3" id="KW-1185">Reference proteome</keyword>
<evidence type="ECO:0000256" key="1">
    <source>
        <dbReference type="SAM" id="MobiDB-lite"/>
    </source>
</evidence>
<gene>
    <name evidence="2" type="ORF">E2C01_050211</name>
</gene>
<sequence length="69" mass="7503">MRVAILTCLNNHCSGAGQDTQPRRPPCRLPAQGPLPTTSLSLPAITLRRASPRLLTTHGYTDHDEAVKE</sequence>
<proteinExistence type="predicted"/>
<name>A0A5B7GGP6_PORTR</name>
<dbReference type="Proteomes" id="UP000324222">
    <property type="component" value="Unassembled WGS sequence"/>
</dbReference>
<protein>
    <submittedName>
        <fullName evidence="2">Uncharacterized protein</fullName>
    </submittedName>
</protein>
<evidence type="ECO:0000313" key="2">
    <source>
        <dbReference type="EMBL" id="MPC56258.1"/>
    </source>
</evidence>
<feature type="region of interest" description="Disordered" evidence="1">
    <location>
        <begin position="14"/>
        <end position="39"/>
    </location>
</feature>
<reference evidence="2 3" key="1">
    <citation type="submission" date="2019-05" db="EMBL/GenBank/DDBJ databases">
        <title>Another draft genome of Portunus trituberculatus and its Hox gene families provides insights of decapod evolution.</title>
        <authorList>
            <person name="Jeong J.-H."/>
            <person name="Song I."/>
            <person name="Kim S."/>
            <person name="Choi T."/>
            <person name="Kim D."/>
            <person name="Ryu S."/>
            <person name="Kim W."/>
        </authorList>
    </citation>
    <scope>NUCLEOTIDE SEQUENCE [LARGE SCALE GENOMIC DNA]</scope>
    <source>
        <tissue evidence="2">Muscle</tissue>
    </source>
</reference>
<accession>A0A5B7GGP6</accession>
<dbReference type="EMBL" id="VSRR010013807">
    <property type="protein sequence ID" value="MPC56258.1"/>
    <property type="molecule type" value="Genomic_DNA"/>
</dbReference>
<dbReference type="AlphaFoldDB" id="A0A5B7GGP6"/>
<evidence type="ECO:0000313" key="3">
    <source>
        <dbReference type="Proteomes" id="UP000324222"/>
    </source>
</evidence>